<dbReference type="Pfam" id="PF12833">
    <property type="entry name" value="HTH_18"/>
    <property type="match status" value="1"/>
</dbReference>
<accession>A0AB38YH13</accession>
<evidence type="ECO:0000256" key="2">
    <source>
        <dbReference type="ARBA" id="ARBA00023125"/>
    </source>
</evidence>
<organism evidence="6">
    <name type="scientific">Salinispirillum sp. LH 10-3-1</name>
    <dbReference type="NCBI Taxonomy" id="2952525"/>
    <lineage>
        <taxon>Bacteria</taxon>
        <taxon>Pseudomonadati</taxon>
        <taxon>Pseudomonadota</taxon>
        <taxon>Gammaproteobacteria</taxon>
        <taxon>Oceanospirillales</taxon>
        <taxon>Saccharospirillaceae</taxon>
        <taxon>Salinispirillum</taxon>
    </lineage>
</organism>
<gene>
    <name evidence="6" type="ORF">NFC81_01645</name>
</gene>
<dbReference type="InterPro" id="IPR003313">
    <property type="entry name" value="AraC-bd"/>
</dbReference>
<evidence type="ECO:0000256" key="4">
    <source>
        <dbReference type="ARBA" id="ARBA00023163"/>
    </source>
</evidence>
<evidence type="ECO:0000256" key="3">
    <source>
        <dbReference type="ARBA" id="ARBA00023159"/>
    </source>
</evidence>
<dbReference type="InterPro" id="IPR037923">
    <property type="entry name" value="HTH-like"/>
</dbReference>
<dbReference type="GO" id="GO:0003700">
    <property type="term" value="F:DNA-binding transcription factor activity"/>
    <property type="evidence" value="ECO:0007669"/>
    <property type="project" value="InterPro"/>
</dbReference>
<dbReference type="AlphaFoldDB" id="A0AB38YH13"/>
<dbReference type="SUPFAM" id="SSF46689">
    <property type="entry name" value="Homeodomain-like"/>
    <property type="match status" value="1"/>
</dbReference>
<dbReference type="SUPFAM" id="SSF51215">
    <property type="entry name" value="Regulatory protein AraC"/>
    <property type="match status" value="1"/>
</dbReference>
<feature type="domain" description="HTH araC/xylS-type" evidence="5">
    <location>
        <begin position="184"/>
        <end position="282"/>
    </location>
</feature>
<dbReference type="InterPro" id="IPR018060">
    <property type="entry name" value="HTH_AraC"/>
</dbReference>
<dbReference type="InterPro" id="IPR020449">
    <property type="entry name" value="Tscrpt_reg_AraC-type_HTH"/>
</dbReference>
<keyword evidence="4" id="KW-0804">Transcription</keyword>
<protein>
    <submittedName>
        <fullName evidence="6">Helix-turn-helix domain-containing protein</fullName>
    </submittedName>
</protein>
<dbReference type="PRINTS" id="PR00032">
    <property type="entry name" value="HTHARAC"/>
</dbReference>
<evidence type="ECO:0000259" key="5">
    <source>
        <dbReference type="PROSITE" id="PS01124"/>
    </source>
</evidence>
<dbReference type="SMART" id="SM00342">
    <property type="entry name" value="HTH_ARAC"/>
    <property type="match status" value="1"/>
</dbReference>
<dbReference type="PANTHER" id="PTHR43280:SF32">
    <property type="entry name" value="TRANSCRIPTIONAL REGULATORY PROTEIN"/>
    <property type="match status" value="1"/>
</dbReference>
<evidence type="ECO:0000256" key="1">
    <source>
        <dbReference type="ARBA" id="ARBA00023015"/>
    </source>
</evidence>
<keyword evidence="1" id="KW-0805">Transcription regulation</keyword>
<proteinExistence type="predicted"/>
<reference evidence="6" key="1">
    <citation type="submission" date="2022-07" db="EMBL/GenBank/DDBJ databases">
        <title>Complete genome sequence of Salinispirillum sp. LH10-3-1 capable of multiple carbohydrate inversion isolated from a soda lake.</title>
        <authorList>
            <person name="Liu J."/>
            <person name="Zhai Y."/>
            <person name="Zhang H."/>
            <person name="Yang H."/>
            <person name="Qu J."/>
            <person name="Li J."/>
        </authorList>
    </citation>
    <scope>NUCLEOTIDE SEQUENCE</scope>
    <source>
        <strain evidence="6">LH 10-3-1</strain>
    </source>
</reference>
<dbReference type="RefSeq" id="WP_304995797.1">
    <property type="nucleotide sequence ID" value="NZ_CP101717.1"/>
</dbReference>
<keyword evidence="3" id="KW-0010">Activator</keyword>
<name>A0AB38YH13_9GAMM</name>
<dbReference type="PANTHER" id="PTHR43280">
    <property type="entry name" value="ARAC-FAMILY TRANSCRIPTIONAL REGULATOR"/>
    <property type="match status" value="1"/>
</dbReference>
<evidence type="ECO:0000313" key="6">
    <source>
        <dbReference type="EMBL" id="WLD58512.1"/>
    </source>
</evidence>
<dbReference type="GO" id="GO:0043565">
    <property type="term" value="F:sequence-specific DNA binding"/>
    <property type="evidence" value="ECO:0007669"/>
    <property type="project" value="InterPro"/>
</dbReference>
<dbReference type="InterPro" id="IPR009057">
    <property type="entry name" value="Homeodomain-like_sf"/>
</dbReference>
<dbReference type="PROSITE" id="PS01124">
    <property type="entry name" value="HTH_ARAC_FAMILY_2"/>
    <property type="match status" value="1"/>
</dbReference>
<dbReference type="EMBL" id="CP101717">
    <property type="protein sequence ID" value="WLD58512.1"/>
    <property type="molecule type" value="Genomic_DNA"/>
</dbReference>
<keyword evidence="2" id="KW-0238">DNA-binding</keyword>
<dbReference type="Gene3D" id="1.10.10.60">
    <property type="entry name" value="Homeodomain-like"/>
    <property type="match status" value="1"/>
</dbReference>
<dbReference type="Pfam" id="PF02311">
    <property type="entry name" value="AraC_binding"/>
    <property type="match status" value="1"/>
</dbReference>
<sequence length="298" mass="33359">MISVALNQPTQRHVNVIDVRYPQSSLLWTPPQEDWRFFAQLVQLNAGRCTAYLKGAELTLGAPSVIWLPPGMLRRIEFIAGSSGRVVTVSEDWLIPAVQGLIDPDIPYRSLADTVHTVHQSTPEFAQRISHSMDAIKNELMSSAQGARSVVAAQIMTVLTYLHRISGDDLATAATGIPGSPIYKRFVQLVELHFREHWKVADYAAHMGVTERRLETATRRDAKQSPVALIQRKVLFEACQRLEHSPLSIAEVAYGLGFKDPAYFNRFFRRHTGTAPGAWRRAVRASEPMIDTSYAAWP</sequence>